<dbReference type="STRING" id="1349421.OI18_19615"/>
<organism evidence="3 4">
    <name type="scientific">Flavihumibacter solisilvae</name>
    <dbReference type="NCBI Taxonomy" id="1349421"/>
    <lineage>
        <taxon>Bacteria</taxon>
        <taxon>Pseudomonadati</taxon>
        <taxon>Bacteroidota</taxon>
        <taxon>Chitinophagia</taxon>
        <taxon>Chitinophagales</taxon>
        <taxon>Chitinophagaceae</taxon>
        <taxon>Flavihumibacter</taxon>
    </lineage>
</organism>
<dbReference type="RefSeq" id="WP_039142989.1">
    <property type="nucleotide sequence ID" value="NZ_JSVC01000024.1"/>
</dbReference>
<keyword evidence="1" id="KW-1133">Transmembrane helix</keyword>
<evidence type="ECO:0000313" key="4">
    <source>
        <dbReference type="Proteomes" id="UP000031408"/>
    </source>
</evidence>
<dbReference type="Pfam" id="PF13548">
    <property type="entry name" value="DUF4126"/>
    <property type="match status" value="1"/>
</dbReference>
<comment type="caution">
    <text evidence="3">The sequence shown here is derived from an EMBL/GenBank/DDBJ whole genome shotgun (WGS) entry which is preliminary data.</text>
</comment>
<proteinExistence type="predicted"/>
<feature type="transmembrane region" description="Helical" evidence="1">
    <location>
        <begin position="75"/>
        <end position="96"/>
    </location>
</feature>
<feature type="transmembrane region" description="Helical" evidence="1">
    <location>
        <begin position="108"/>
        <end position="131"/>
    </location>
</feature>
<protein>
    <recommendedName>
        <fullName evidence="2">DUF4126 domain-containing protein</fullName>
    </recommendedName>
</protein>
<keyword evidence="4" id="KW-1185">Reference proteome</keyword>
<dbReference type="AlphaFoldDB" id="A0A0C1IFP3"/>
<evidence type="ECO:0000313" key="3">
    <source>
        <dbReference type="EMBL" id="KIC92965.1"/>
    </source>
</evidence>
<dbReference type="InterPro" id="IPR025196">
    <property type="entry name" value="DUF4126"/>
</dbReference>
<feature type="transmembrane region" description="Helical" evidence="1">
    <location>
        <begin position="12"/>
        <end position="35"/>
    </location>
</feature>
<evidence type="ECO:0000256" key="1">
    <source>
        <dbReference type="SAM" id="Phobius"/>
    </source>
</evidence>
<feature type="transmembrane region" description="Helical" evidence="1">
    <location>
        <begin position="47"/>
        <end position="69"/>
    </location>
</feature>
<dbReference type="Proteomes" id="UP000031408">
    <property type="component" value="Unassembled WGS sequence"/>
</dbReference>
<gene>
    <name evidence="3" type="ORF">OI18_19615</name>
</gene>
<evidence type="ECO:0000259" key="2">
    <source>
        <dbReference type="Pfam" id="PF13548"/>
    </source>
</evidence>
<name>A0A0C1IFP3_9BACT</name>
<keyword evidence="1" id="KW-0812">Transmembrane</keyword>
<sequence>MYPIISAVCLGIALSACCGFRVFLPLLGASVAAYFGWIPLNPEMQWMAGLTAIISFGTAAVLEVLAYYIPFVDNLLDAIATPLAVVAGTVLAASFLPLGGMDPLLRWGLGLIAGGGTAGIIQAGTGFLRLLSTKTTAGTGNAVLATGENLAAAGGTIASLLVPVLAAILTIGLVVYLVVALIKRLPK</sequence>
<feature type="domain" description="DUF4126" evidence="2">
    <location>
        <begin position="8"/>
        <end position="181"/>
    </location>
</feature>
<keyword evidence="1" id="KW-0472">Membrane</keyword>
<dbReference type="EMBL" id="JSVC01000024">
    <property type="protein sequence ID" value="KIC92965.1"/>
    <property type="molecule type" value="Genomic_DNA"/>
</dbReference>
<reference evidence="3 4" key="1">
    <citation type="submission" date="2014-11" db="EMBL/GenBank/DDBJ databases">
        <title>Genome sequence of Flavihumibacter solisilvae 3-3.</title>
        <authorList>
            <person name="Zhou G."/>
            <person name="Li M."/>
            <person name="Wang G."/>
        </authorList>
    </citation>
    <scope>NUCLEOTIDE SEQUENCE [LARGE SCALE GENOMIC DNA]</scope>
    <source>
        <strain evidence="3 4">3-3</strain>
    </source>
</reference>
<accession>A0A0C1IFP3</accession>
<feature type="transmembrane region" description="Helical" evidence="1">
    <location>
        <begin position="151"/>
        <end position="182"/>
    </location>
</feature>